<evidence type="ECO:0000256" key="1">
    <source>
        <dbReference type="SAM" id="MobiDB-lite"/>
    </source>
</evidence>
<dbReference type="EMBL" id="ML991824">
    <property type="protein sequence ID" value="KAF2231649.1"/>
    <property type="molecule type" value="Genomic_DNA"/>
</dbReference>
<feature type="region of interest" description="Disordered" evidence="1">
    <location>
        <begin position="1"/>
        <end position="86"/>
    </location>
</feature>
<dbReference type="AlphaFoldDB" id="A0A6A6H194"/>
<keyword evidence="3" id="KW-1185">Reference proteome</keyword>
<feature type="compositionally biased region" description="Basic and acidic residues" evidence="1">
    <location>
        <begin position="31"/>
        <end position="48"/>
    </location>
</feature>
<name>A0A6A6H194_VIRVR</name>
<accession>A0A6A6H194</accession>
<proteinExistence type="predicted"/>
<organism evidence="2 3">
    <name type="scientific">Viridothelium virens</name>
    <name type="common">Speckled blister lichen</name>
    <name type="synonym">Trypethelium virens</name>
    <dbReference type="NCBI Taxonomy" id="1048519"/>
    <lineage>
        <taxon>Eukaryota</taxon>
        <taxon>Fungi</taxon>
        <taxon>Dikarya</taxon>
        <taxon>Ascomycota</taxon>
        <taxon>Pezizomycotina</taxon>
        <taxon>Dothideomycetes</taxon>
        <taxon>Dothideomycetes incertae sedis</taxon>
        <taxon>Trypetheliales</taxon>
        <taxon>Trypetheliaceae</taxon>
        <taxon>Viridothelium</taxon>
    </lineage>
</organism>
<dbReference type="Proteomes" id="UP000800092">
    <property type="component" value="Unassembled WGS sequence"/>
</dbReference>
<gene>
    <name evidence="2" type="ORF">EV356DRAFT_286507</name>
</gene>
<evidence type="ECO:0000313" key="3">
    <source>
        <dbReference type="Proteomes" id="UP000800092"/>
    </source>
</evidence>
<reference evidence="2" key="1">
    <citation type="journal article" date="2020" name="Stud. Mycol.">
        <title>101 Dothideomycetes genomes: a test case for predicting lifestyles and emergence of pathogens.</title>
        <authorList>
            <person name="Haridas S."/>
            <person name="Albert R."/>
            <person name="Binder M."/>
            <person name="Bloem J."/>
            <person name="Labutti K."/>
            <person name="Salamov A."/>
            <person name="Andreopoulos B."/>
            <person name="Baker S."/>
            <person name="Barry K."/>
            <person name="Bills G."/>
            <person name="Bluhm B."/>
            <person name="Cannon C."/>
            <person name="Castanera R."/>
            <person name="Culley D."/>
            <person name="Daum C."/>
            <person name="Ezra D."/>
            <person name="Gonzalez J."/>
            <person name="Henrissat B."/>
            <person name="Kuo A."/>
            <person name="Liang C."/>
            <person name="Lipzen A."/>
            <person name="Lutzoni F."/>
            <person name="Magnuson J."/>
            <person name="Mondo S."/>
            <person name="Nolan M."/>
            <person name="Ohm R."/>
            <person name="Pangilinan J."/>
            <person name="Park H.-J."/>
            <person name="Ramirez L."/>
            <person name="Alfaro M."/>
            <person name="Sun H."/>
            <person name="Tritt A."/>
            <person name="Yoshinaga Y."/>
            <person name="Zwiers L.-H."/>
            <person name="Turgeon B."/>
            <person name="Goodwin S."/>
            <person name="Spatafora J."/>
            <person name="Crous P."/>
            <person name="Grigoriev I."/>
        </authorList>
    </citation>
    <scope>NUCLEOTIDE SEQUENCE</scope>
    <source>
        <strain evidence="2">Tuck. ex Michener</strain>
    </source>
</reference>
<protein>
    <submittedName>
        <fullName evidence="2">Uncharacterized protein</fullName>
    </submittedName>
</protein>
<evidence type="ECO:0000313" key="2">
    <source>
        <dbReference type="EMBL" id="KAF2231649.1"/>
    </source>
</evidence>
<feature type="compositionally biased region" description="Polar residues" evidence="1">
    <location>
        <begin position="69"/>
        <end position="78"/>
    </location>
</feature>
<sequence length="174" mass="19292">MLSQDASQPLVASDRSPKRRRLEVASLGNRDVGHSDRYSQDASREALRPIEPSGSLSTARPSESIAHSAMNQAPSQEPQVLHQGPPSSEEWVCFGMINDLQFEPQLADIAEGSFAVEIDDIGQILTQANSVIGKFILLSRRLSFCSSKSKPAVLQKDNIECHYLWHIKSFRCSR</sequence>